<protein>
    <submittedName>
        <fullName evidence="2">PREDICTED: serine/threonine-phosphatase 7 long</fullName>
    </submittedName>
</protein>
<dbReference type="PANTHER" id="PTHR46033:SF80">
    <property type="entry name" value="PROTEIN MAIN-LIKE 2-LIKE"/>
    <property type="match status" value="1"/>
</dbReference>
<dbReference type="Pfam" id="PF10536">
    <property type="entry name" value="PMD"/>
    <property type="match status" value="1"/>
</dbReference>
<dbReference type="EMBL" id="CABIKO010000254">
    <property type="protein sequence ID" value="VVA32620.1"/>
    <property type="molecule type" value="Genomic_DNA"/>
</dbReference>
<evidence type="ECO:0000259" key="1">
    <source>
        <dbReference type="Pfam" id="PF10536"/>
    </source>
</evidence>
<name>A0A5E4FYZ1_PRUDU</name>
<reference evidence="3" key="1">
    <citation type="journal article" date="2020" name="Plant J.">
        <title>Transposons played a major role in the diversification between the closely related almond and peach genomes: results from the almond genome sequence.</title>
        <authorList>
            <person name="Alioto T."/>
            <person name="Alexiou K.G."/>
            <person name="Bardil A."/>
            <person name="Barteri F."/>
            <person name="Castanera R."/>
            <person name="Cruz F."/>
            <person name="Dhingra A."/>
            <person name="Duval H."/>
            <person name="Fernandez I Marti A."/>
            <person name="Frias L."/>
            <person name="Galan B."/>
            <person name="Garcia J.L."/>
            <person name="Howad W."/>
            <person name="Gomez-Garrido J."/>
            <person name="Gut M."/>
            <person name="Julca I."/>
            <person name="Morata J."/>
            <person name="Puigdomenech P."/>
            <person name="Ribeca P."/>
            <person name="Rubio Cabetas M.J."/>
            <person name="Vlasova A."/>
            <person name="Wirthensohn M."/>
            <person name="Garcia-Mas J."/>
            <person name="Gabaldon T."/>
            <person name="Casacuberta J.M."/>
            <person name="Arus P."/>
        </authorList>
    </citation>
    <scope>NUCLEOTIDE SEQUENCE [LARGE SCALE GENOMIC DNA]</scope>
    <source>
        <strain evidence="3">cv. Texas</strain>
    </source>
</reference>
<dbReference type="Gramene" id="VVA32620">
    <property type="protein sequence ID" value="VVA32620"/>
    <property type="gene ID" value="Prudul26B028909"/>
</dbReference>
<feature type="non-terminal residue" evidence="2">
    <location>
        <position position="82"/>
    </location>
</feature>
<dbReference type="AlphaFoldDB" id="A0A5E4FYZ1"/>
<organism evidence="2 3">
    <name type="scientific">Prunus dulcis</name>
    <name type="common">Almond</name>
    <name type="synonym">Amygdalus dulcis</name>
    <dbReference type="NCBI Taxonomy" id="3755"/>
    <lineage>
        <taxon>Eukaryota</taxon>
        <taxon>Viridiplantae</taxon>
        <taxon>Streptophyta</taxon>
        <taxon>Embryophyta</taxon>
        <taxon>Tracheophyta</taxon>
        <taxon>Spermatophyta</taxon>
        <taxon>Magnoliopsida</taxon>
        <taxon>eudicotyledons</taxon>
        <taxon>Gunneridae</taxon>
        <taxon>Pentapetalae</taxon>
        <taxon>rosids</taxon>
        <taxon>fabids</taxon>
        <taxon>Rosales</taxon>
        <taxon>Rosaceae</taxon>
        <taxon>Amygdaloideae</taxon>
        <taxon>Amygdaleae</taxon>
        <taxon>Prunus</taxon>
    </lineage>
</organism>
<dbReference type="Proteomes" id="UP000327085">
    <property type="component" value="Chromosome 3"/>
</dbReference>
<feature type="domain" description="Aminotransferase-like plant mobile" evidence="1">
    <location>
        <begin position="26"/>
        <end position="78"/>
    </location>
</feature>
<proteinExistence type="predicted"/>
<accession>A0A5E4FYZ1</accession>
<evidence type="ECO:0000313" key="3">
    <source>
        <dbReference type="Proteomes" id="UP000327085"/>
    </source>
</evidence>
<sequence>ISKGWSEWVDQELRNPSTCDILRQAGVLDAIFISKACDIHIEAKMLRHVVRRWSVETHTFICSWGEFTPTLEDVANIFHLPF</sequence>
<dbReference type="PANTHER" id="PTHR46033">
    <property type="entry name" value="PROTEIN MAIN-LIKE 2"/>
    <property type="match status" value="1"/>
</dbReference>
<evidence type="ECO:0000313" key="2">
    <source>
        <dbReference type="EMBL" id="VVA32620.1"/>
    </source>
</evidence>
<dbReference type="InterPro" id="IPR019557">
    <property type="entry name" value="AminoTfrase-like_pln_mobile"/>
</dbReference>
<feature type="non-terminal residue" evidence="2">
    <location>
        <position position="1"/>
    </location>
</feature>
<gene>
    <name evidence="2" type="ORF">ALMOND_2B028909</name>
</gene>
<dbReference type="InterPro" id="IPR044824">
    <property type="entry name" value="MAIN-like"/>
</dbReference>
<dbReference type="GO" id="GO:0010073">
    <property type="term" value="P:meristem maintenance"/>
    <property type="evidence" value="ECO:0007669"/>
    <property type="project" value="InterPro"/>
</dbReference>
<dbReference type="InParanoid" id="A0A5E4FYZ1"/>